<proteinExistence type="predicted"/>
<dbReference type="PANTHER" id="PTHR43156">
    <property type="entry name" value="STAGE II SPORULATION PROTEIN E-RELATED"/>
    <property type="match status" value="1"/>
</dbReference>
<keyword evidence="2" id="KW-0812">Transmembrane</keyword>
<keyword evidence="2" id="KW-1133">Transmembrane helix</keyword>
<dbReference type="PANTHER" id="PTHR43156:SF2">
    <property type="entry name" value="STAGE II SPORULATION PROTEIN E"/>
    <property type="match status" value="1"/>
</dbReference>
<dbReference type="Pfam" id="PF07228">
    <property type="entry name" value="SpoIIE"/>
    <property type="match status" value="1"/>
</dbReference>
<dbReference type="GO" id="GO:0004722">
    <property type="term" value="F:protein serine/threonine phosphatase activity"/>
    <property type="evidence" value="ECO:0007669"/>
    <property type="project" value="UniProtKB-EC"/>
</dbReference>
<feature type="transmembrane region" description="Helical" evidence="2">
    <location>
        <begin position="208"/>
        <end position="231"/>
    </location>
</feature>
<feature type="transmembrane region" description="Helical" evidence="2">
    <location>
        <begin position="29"/>
        <end position="58"/>
    </location>
</feature>
<evidence type="ECO:0000259" key="3">
    <source>
        <dbReference type="PROSITE" id="PS51746"/>
    </source>
</evidence>
<dbReference type="InterPro" id="IPR036457">
    <property type="entry name" value="PPM-type-like_dom_sf"/>
</dbReference>
<dbReference type="EMBL" id="JAURUO010000021">
    <property type="protein sequence ID" value="MDP9729765.1"/>
    <property type="molecule type" value="Genomic_DNA"/>
</dbReference>
<protein>
    <submittedName>
        <fullName evidence="4">Stage II sporulation protein E</fullName>
        <ecNumber evidence="4">3.1.3.16</ecNumber>
    </submittedName>
</protein>
<keyword evidence="1 4" id="KW-0378">Hydrolase</keyword>
<dbReference type="SUPFAM" id="SSF81606">
    <property type="entry name" value="PP2C-like"/>
    <property type="match status" value="1"/>
</dbReference>
<reference evidence="4 5" key="1">
    <citation type="submission" date="2023-07" db="EMBL/GenBank/DDBJ databases">
        <title>Genomic Encyclopedia of Type Strains, Phase IV (KMG-IV): sequencing the most valuable type-strain genomes for metagenomic binning, comparative biology and taxonomic classification.</title>
        <authorList>
            <person name="Goeker M."/>
        </authorList>
    </citation>
    <scope>NUCLEOTIDE SEQUENCE [LARGE SCALE GENOMIC DNA]</scope>
    <source>
        <strain evidence="4 5">DSM 25924</strain>
    </source>
</reference>
<dbReference type="NCBIfam" id="TIGR02865">
    <property type="entry name" value="spore_II_E"/>
    <property type="match status" value="1"/>
</dbReference>
<dbReference type="EC" id="3.1.3.16" evidence="4"/>
<dbReference type="Proteomes" id="UP001229209">
    <property type="component" value="Unassembled WGS sequence"/>
</dbReference>
<comment type="caution">
    <text evidence="4">The sequence shown here is derived from an EMBL/GenBank/DDBJ whole genome shotgun (WGS) entry which is preliminary data.</text>
</comment>
<dbReference type="SMART" id="SM00332">
    <property type="entry name" value="PP2Cc"/>
    <property type="match status" value="1"/>
</dbReference>
<accession>A0ABT9LZQ1</accession>
<dbReference type="PROSITE" id="PS51746">
    <property type="entry name" value="PPM_2"/>
    <property type="match status" value="1"/>
</dbReference>
<dbReference type="RefSeq" id="WP_306955595.1">
    <property type="nucleotide sequence ID" value="NZ_JAURUO010000021.1"/>
</dbReference>
<feature type="transmembrane region" description="Helical" evidence="2">
    <location>
        <begin position="177"/>
        <end position="196"/>
    </location>
</feature>
<feature type="domain" description="PPM-type phosphatase" evidence="3">
    <location>
        <begin position="574"/>
        <end position="784"/>
    </location>
</feature>
<feature type="transmembrane region" description="Helical" evidence="2">
    <location>
        <begin position="70"/>
        <end position="93"/>
    </location>
</feature>
<evidence type="ECO:0000256" key="1">
    <source>
        <dbReference type="ARBA" id="ARBA00022801"/>
    </source>
</evidence>
<evidence type="ECO:0000313" key="4">
    <source>
        <dbReference type="EMBL" id="MDP9729765.1"/>
    </source>
</evidence>
<feature type="transmembrane region" description="Helical" evidence="2">
    <location>
        <begin position="262"/>
        <end position="280"/>
    </location>
</feature>
<dbReference type="InterPro" id="IPR001932">
    <property type="entry name" value="PPM-type_phosphatase-like_dom"/>
</dbReference>
<name>A0ABT9LZQ1_9BACL</name>
<feature type="transmembrane region" description="Helical" evidence="2">
    <location>
        <begin position="140"/>
        <end position="165"/>
    </location>
</feature>
<feature type="transmembrane region" description="Helical" evidence="2">
    <location>
        <begin position="113"/>
        <end position="134"/>
    </location>
</feature>
<organism evidence="4 5">
    <name type="scientific">Alicyclobacillus tolerans</name>
    <dbReference type="NCBI Taxonomy" id="90970"/>
    <lineage>
        <taxon>Bacteria</taxon>
        <taxon>Bacillati</taxon>
        <taxon>Bacillota</taxon>
        <taxon>Bacilli</taxon>
        <taxon>Bacillales</taxon>
        <taxon>Alicyclobacillaceae</taxon>
        <taxon>Alicyclobacillus</taxon>
    </lineage>
</organism>
<keyword evidence="2" id="KW-0472">Membrane</keyword>
<evidence type="ECO:0000313" key="5">
    <source>
        <dbReference type="Proteomes" id="UP001229209"/>
    </source>
</evidence>
<dbReference type="Pfam" id="PF19732">
    <property type="entry name" value="SpoIIE_N"/>
    <property type="match status" value="1"/>
</dbReference>
<gene>
    <name evidence="4" type="ORF">J2S04_002739</name>
</gene>
<dbReference type="Gene3D" id="3.60.40.10">
    <property type="entry name" value="PPM-type phosphatase domain"/>
    <property type="match status" value="1"/>
</dbReference>
<dbReference type="InterPro" id="IPR052016">
    <property type="entry name" value="Bact_Sigma-Reg"/>
</dbReference>
<keyword evidence="5" id="KW-1185">Reference proteome</keyword>
<dbReference type="InterPro" id="IPR045768">
    <property type="entry name" value="SpoIIE_N"/>
</dbReference>
<dbReference type="SMART" id="SM00331">
    <property type="entry name" value="PP2C_SIG"/>
    <property type="match status" value="1"/>
</dbReference>
<evidence type="ECO:0000256" key="2">
    <source>
        <dbReference type="SAM" id="Phobius"/>
    </source>
</evidence>
<dbReference type="InterPro" id="IPR014221">
    <property type="entry name" value="SpoII_E"/>
</dbReference>
<sequence>MSHLSLVGKADRPSSQKAALVRVHWQRAVLLAGMAFVLGHATILHAVSPFGFAFFVILHERGGRGRRFPAYAAVLGALAGGGVYAAAGMLLQFFMYRAVRLYILRKPFADFRFIPLIAGVVALCSKLLLIGTVWTQMDVLLALANAALVTLLCLIFIQCISIFIGKEAVKSLRHEQVAALIILAGSVVMGLSDWKIHDVSIASIAVNWMILMIACGGMGMAAAGAIVLSLLSLLSHQGNMADVAISGFGGFLSGLLKDANRFWIGLAFVLSTTVLAMSTSSDWHGLANHALAASIATVIYWLTPRRLHLEVASYVPGTLENRQSEQDRVRRMNQLMAEKIEQFGQIFEELAVTFADHGENPYTTAQQLVTHMVSTTAGQVCSGCARRATCWDKQGIQTYQAMANTISQIESCPPGKAFPTHDLKERCCRLDAMMGVLKYNLDLTYRDEKWMAKLHDLRTLVAAQLGGVAAVVRAITGEIEESERSALSDEEQILAALEKLGLYVDRVHIVSLDAGKIHIEVLQPTDRAYETSTKVIAPLLSGVVGETLSLSKLDANGDGYSICVFASARRYSVHTAVASAARGGRIVSGDTHTAVDLGNGRFAIAVSDGMGNGERARRESRAAIELLKKLLKAGFDEQLAIRTVNSTLLLRSQDEMFATLDMALIDLYSAKTEFLKVGSAPSYILRGNDIMTITGAGVPIGILQDIDVQAVTEDLQDGDILILISDGIYDAPKETFEPSDWLQQQLRMLKTRDAQSIADTLVEAAVRANNGKIADDMTVVVAKVGKFEPEWATIKIPGVQGLRRKADKRRRGA</sequence>
<feature type="transmembrane region" description="Helical" evidence="2">
    <location>
        <begin position="286"/>
        <end position="303"/>
    </location>
</feature>